<comment type="similarity">
    <text evidence="1 3">Belongs to the UDP-glycosyltransferase family.</text>
</comment>
<organism evidence="7">
    <name type="scientific">Selaginella moellendorffii</name>
    <name type="common">Spikemoss</name>
    <dbReference type="NCBI Taxonomy" id="88036"/>
    <lineage>
        <taxon>Eukaryota</taxon>
        <taxon>Viridiplantae</taxon>
        <taxon>Streptophyta</taxon>
        <taxon>Embryophyta</taxon>
        <taxon>Tracheophyta</taxon>
        <taxon>Lycopodiopsida</taxon>
        <taxon>Selaginellales</taxon>
        <taxon>Selaginellaceae</taxon>
        <taxon>Selaginella</taxon>
    </lineage>
</organism>
<dbReference type="KEGG" id="smo:SELMODRAFT_84376"/>
<evidence type="ECO:0000259" key="5">
    <source>
        <dbReference type="Pfam" id="PF26168"/>
    </source>
</evidence>
<dbReference type="OMA" id="MTRANCV"/>
<dbReference type="EMBL" id="GL377571">
    <property type="protein sequence ID" value="EFJ33494.1"/>
    <property type="molecule type" value="Genomic_DNA"/>
</dbReference>
<dbReference type="AlphaFoldDB" id="D8R4L7"/>
<dbReference type="Pfam" id="PF26168">
    <property type="entry name" value="Glyco_transf_N"/>
    <property type="match status" value="1"/>
</dbReference>
<dbReference type="Proteomes" id="UP000001514">
    <property type="component" value="Unassembled WGS sequence"/>
</dbReference>
<evidence type="ECO:0000256" key="2">
    <source>
        <dbReference type="ARBA" id="ARBA00022679"/>
    </source>
</evidence>
<evidence type="ECO:0000256" key="4">
    <source>
        <dbReference type="RuleBase" id="RU362057"/>
    </source>
</evidence>
<name>D8R4L7_SELML</name>
<dbReference type="PROSITE" id="PS00375">
    <property type="entry name" value="UDPGT"/>
    <property type="match status" value="1"/>
</dbReference>
<keyword evidence="7" id="KW-1185">Reference proteome</keyword>
<reference evidence="6 7" key="1">
    <citation type="journal article" date="2011" name="Science">
        <title>The Selaginella genome identifies genetic changes associated with the evolution of vascular plants.</title>
        <authorList>
            <person name="Banks J.A."/>
            <person name="Nishiyama T."/>
            <person name="Hasebe M."/>
            <person name="Bowman J.L."/>
            <person name="Gribskov M."/>
            <person name="dePamphilis C."/>
            <person name="Albert V.A."/>
            <person name="Aono N."/>
            <person name="Aoyama T."/>
            <person name="Ambrose B.A."/>
            <person name="Ashton N.W."/>
            <person name="Axtell M.J."/>
            <person name="Barker E."/>
            <person name="Barker M.S."/>
            <person name="Bennetzen J.L."/>
            <person name="Bonawitz N.D."/>
            <person name="Chapple C."/>
            <person name="Cheng C."/>
            <person name="Correa L.G."/>
            <person name="Dacre M."/>
            <person name="DeBarry J."/>
            <person name="Dreyer I."/>
            <person name="Elias M."/>
            <person name="Engstrom E.M."/>
            <person name="Estelle M."/>
            <person name="Feng L."/>
            <person name="Finet C."/>
            <person name="Floyd S.K."/>
            <person name="Frommer W.B."/>
            <person name="Fujita T."/>
            <person name="Gramzow L."/>
            <person name="Gutensohn M."/>
            <person name="Harholt J."/>
            <person name="Hattori M."/>
            <person name="Heyl A."/>
            <person name="Hirai T."/>
            <person name="Hiwatashi Y."/>
            <person name="Ishikawa M."/>
            <person name="Iwata M."/>
            <person name="Karol K.G."/>
            <person name="Koehler B."/>
            <person name="Kolukisaoglu U."/>
            <person name="Kubo M."/>
            <person name="Kurata T."/>
            <person name="Lalonde S."/>
            <person name="Li K."/>
            <person name="Li Y."/>
            <person name="Litt A."/>
            <person name="Lyons E."/>
            <person name="Manning G."/>
            <person name="Maruyama T."/>
            <person name="Michael T.P."/>
            <person name="Mikami K."/>
            <person name="Miyazaki S."/>
            <person name="Morinaga S."/>
            <person name="Murata T."/>
            <person name="Mueller-Roeber B."/>
            <person name="Nelson D.R."/>
            <person name="Obara M."/>
            <person name="Oguri Y."/>
            <person name="Olmstead R.G."/>
            <person name="Onodera N."/>
            <person name="Petersen B.L."/>
            <person name="Pils B."/>
            <person name="Prigge M."/>
            <person name="Rensing S.A."/>
            <person name="Riano-Pachon D.M."/>
            <person name="Roberts A.W."/>
            <person name="Sato Y."/>
            <person name="Scheller H.V."/>
            <person name="Schulz B."/>
            <person name="Schulz C."/>
            <person name="Shakirov E.V."/>
            <person name="Shibagaki N."/>
            <person name="Shinohara N."/>
            <person name="Shippen D.E."/>
            <person name="Soerensen I."/>
            <person name="Sotooka R."/>
            <person name="Sugimoto N."/>
            <person name="Sugita M."/>
            <person name="Sumikawa N."/>
            <person name="Tanurdzic M."/>
            <person name="Theissen G."/>
            <person name="Ulvskov P."/>
            <person name="Wakazuki S."/>
            <person name="Weng J.K."/>
            <person name="Willats W.W."/>
            <person name="Wipf D."/>
            <person name="Wolf P.G."/>
            <person name="Yang L."/>
            <person name="Zimmer A.D."/>
            <person name="Zhu Q."/>
            <person name="Mitros T."/>
            <person name="Hellsten U."/>
            <person name="Loque D."/>
            <person name="Otillar R."/>
            <person name="Salamov A."/>
            <person name="Schmutz J."/>
            <person name="Shapiro H."/>
            <person name="Lindquist E."/>
            <person name="Lucas S."/>
            <person name="Rokhsar D."/>
            <person name="Grigoriev I.V."/>
        </authorList>
    </citation>
    <scope>NUCLEOTIDE SEQUENCE [LARGE SCALE GENOMIC DNA]</scope>
</reference>
<dbReference type="Pfam" id="PF00201">
    <property type="entry name" value="UDPGT"/>
    <property type="match status" value="1"/>
</dbReference>
<sequence>MASSRESVPHVFVIPLPTQGHVSPLMHLSQALASRGFVITFINTEANQECMKNTLEDGHGLDIRFETVPGIQGTGIDLSHDEGRLIFTQGLINMEGPVEKLLKDKLVSADPPISCLISDMLFRWPEDVARRIGVPSFIFWCASASCILLECSVPQMFEKGDIPVRVPDLSIDKSITYVRGLSPLPLWGLPCELSFSDDPGFTRRYNRINHVATVSGVLVNSFEELEGSGAFQALREINPNTVAVGPVFLSSLADNASLWKEDTECLTWLNEQKPQSVLYISFGSLGTLDLEQLKEILAGLEELQRPFILAIRPKSVPGMEPEFLEAFKERVISFGLVVSWAPQLKILRHPSTGGYLSHCGWNSILESVSSAVPILCWPCVAEQNLNCKLIVEDWKIGLKFSRVRDPRKVVARDEFVEVVEQLMGAESGDSFRRNVKELSKAAQRAAVKGGSSYESLDKFVKAVEVL</sequence>
<dbReference type="InterPro" id="IPR035595">
    <property type="entry name" value="UDP_glycos_trans_CS"/>
</dbReference>
<dbReference type="InParanoid" id="D8R4L7"/>
<protein>
    <recommendedName>
        <fullName evidence="4">Glycosyltransferase</fullName>
        <ecNumber evidence="4">2.4.1.-</ecNumber>
    </recommendedName>
</protein>
<dbReference type="InterPro" id="IPR002213">
    <property type="entry name" value="UDP_glucos_trans"/>
</dbReference>
<dbReference type="HOGENOM" id="CLU_001724_0_0_1"/>
<dbReference type="FunFam" id="3.40.50.2000:FF:000056">
    <property type="entry name" value="Glycosyltransferase"/>
    <property type="match status" value="1"/>
</dbReference>
<dbReference type="CDD" id="cd03784">
    <property type="entry name" value="GT1_Gtf-like"/>
    <property type="match status" value="1"/>
</dbReference>
<keyword evidence="2 3" id="KW-0808">Transferase</keyword>
<dbReference type="SUPFAM" id="SSF53756">
    <property type="entry name" value="UDP-Glycosyltransferase/glycogen phosphorylase"/>
    <property type="match status" value="1"/>
</dbReference>
<evidence type="ECO:0000313" key="6">
    <source>
        <dbReference type="EMBL" id="EFJ33494.1"/>
    </source>
</evidence>
<dbReference type="Gene3D" id="3.40.50.2000">
    <property type="entry name" value="Glycogen Phosphorylase B"/>
    <property type="match status" value="2"/>
</dbReference>
<gene>
    <name evidence="6" type="ORF">SELMODRAFT_84376</name>
</gene>
<dbReference type="PANTHER" id="PTHR11926:SF774">
    <property type="entry name" value="UDP-GLYCOSYLTRANSFERASE 85A1-RELATED"/>
    <property type="match status" value="1"/>
</dbReference>
<feature type="domain" description="Glycosyltransferase N-terminal" evidence="5">
    <location>
        <begin position="11"/>
        <end position="48"/>
    </location>
</feature>
<dbReference type="InterPro" id="IPR058980">
    <property type="entry name" value="Glyco_transf_N"/>
</dbReference>
<dbReference type="FunCoup" id="D8R4L7">
    <property type="interactions" value="533"/>
</dbReference>
<evidence type="ECO:0000313" key="7">
    <source>
        <dbReference type="Proteomes" id="UP000001514"/>
    </source>
</evidence>
<proteinExistence type="inferred from homology"/>
<dbReference type="GO" id="GO:0035251">
    <property type="term" value="F:UDP-glucosyltransferase activity"/>
    <property type="evidence" value="ECO:0000318"/>
    <property type="project" value="GO_Central"/>
</dbReference>
<dbReference type="PANTHER" id="PTHR11926">
    <property type="entry name" value="GLUCOSYL/GLUCURONOSYL TRANSFERASES"/>
    <property type="match status" value="1"/>
</dbReference>
<dbReference type="EC" id="2.4.1.-" evidence="4"/>
<evidence type="ECO:0000256" key="3">
    <source>
        <dbReference type="RuleBase" id="RU003718"/>
    </source>
</evidence>
<dbReference type="Gramene" id="EFJ33494">
    <property type="protein sequence ID" value="EFJ33494"/>
    <property type="gene ID" value="SELMODRAFT_84376"/>
</dbReference>
<keyword evidence="3" id="KW-0328">Glycosyltransferase</keyword>
<evidence type="ECO:0000256" key="1">
    <source>
        <dbReference type="ARBA" id="ARBA00009995"/>
    </source>
</evidence>
<dbReference type="eggNOG" id="KOG1192">
    <property type="taxonomic scope" value="Eukaryota"/>
</dbReference>
<accession>D8R4L7</accession>